<dbReference type="PANTHER" id="PTHR14140:SF27">
    <property type="entry name" value="OS04G0289800 PROTEIN"/>
    <property type="match status" value="1"/>
</dbReference>
<feature type="domain" description="YDG" evidence="4">
    <location>
        <begin position="48"/>
        <end position="193"/>
    </location>
</feature>
<reference evidence="5 6" key="1">
    <citation type="submission" date="2019-02" db="EMBL/GenBank/DDBJ databases">
        <title>Genome sequencing of the rare red list fungi Dentipellis fragilis.</title>
        <authorList>
            <person name="Buettner E."/>
            <person name="Kellner H."/>
        </authorList>
    </citation>
    <scope>NUCLEOTIDE SEQUENCE [LARGE SCALE GENOMIC DNA]</scope>
    <source>
        <strain evidence="5 6">DSM 105465</strain>
    </source>
</reference>
<dbReference type="GO" id="GO:0016567">
    <property type="term" value="P:protein ubiquitination"/>
    <property type="evidence" value="ECO:0007669"/>
    <property type="project" value="TreeGrafter"/>
</dbReference>
<feature type="compositionally biased region" description="Polar residues" evidence="3">
    <location>
        <begin position="112"/>
        <end position="126"/>
    </location>
</feature>
<evidence type="ECO:0000313" key="6">
    <source>
        <dbReference type="Proteomes" id="UP000298327"/>
    </source>
</evidence>
<dbReference type="InterPro" id="IPR015947">
    <property type="entry name" value="PUA-like_sf"/>
</dbReference>
<dbReference type="Gene3D" id="2.30.280.10">
    <property type="entry name" value="SRA-YDG"/>
    <property type="match status" value="1"/>
</dbReference>
<name>A0A4Y9YWM9_9AGAM</name>
<dbReference type="STRING" id="205917.A0A4Y9YWM9"/>
<dbReference type="GO" id="GO:0044027">
    <property type="term" value="P:negative regulation of gene expression via chromosomal CpG island methylation"/>
    <property type="evidence" value="ECO:0007669"/>
    <property type="project" value="TreeGrafter"/>
</dbReference>
<accession>A0A4Y9YWM9</accession>
<dbReference type="PROSITE" id="PS51015">
    <property type="entry name" value="YDG"/>
    <property type="match status" value="1"/>
</dbReference>
<dbReference type="OrthoDB" id="2270193at2759"/>
<dbReference type="AlphaFoldDB" id="A0A4Y9YWM9"/>
<dbReference type="Pfam" id="PF02182">
    <property type="entry name" value="SAD_SRA"/>
    <property type="match status" value="1"/>
</dbReference>
<dbReference type="GO" id="GO:0061630">
    <property type="term" value="F:ubiquitin protein ligase activity"/>
    <property type="evidence" value="ECO:0007669"/>
    <property type="project" value="TreeGrafter"/>
</dbReference>
<dbReference type="InterPro" id="IPR003105">
    <property type="entry name" value="SRA_YDG"/>
</dbReference>
<comment type="subcellular location">
    <subcellularLocation>
        <location evidence="2">Nucleus</location>
    </subcellularLocation>
</comment>
<gene>
    <name evidence="5" type="ORF">EVG20_g4962</name>
</gene>
<dbReference type="SUPFAM" id="SSF88697">
    <property type="entry name" value="PUA domain-like"/>
    <property type="match status" value="1"/>
</dbReference>
<dbReference type="InterPro" id="IPR045134">
    <property type="entry name" value="UHRF1/2-like"/>
</dbReference>
<evidence type="ECO:0000256" key="3">
    <source>
        <dbReference type="SAM" id="MobiDB-lite"/>
    </source>
</evidence>
<evidence type="ECO:0000256" key="2">
    <source>
        <dbReference type="PROSITE-ProRule" id="PRU00358"/>
    </source>
</evidence>
<feature type="region of interest" description="Disordered" evidence="3">
    <location>
        <begin position="1"/>
        <end position="40"/>
    </location>
</feature>
<sequence length="251" mass="28220">MTSIEDPKPPREIIDVDSDDHADSEPDDTVTPSQTYPEYRLPGEPYVGHIKGTFIGQTWRKRKEAAEAGIHRQVYAGIWAGKNYAYSVVISGGYDDDSDEGETILYTGSGGRSRNQGPFGGNSPQTEDQSFAYRSNAALLSSCRRMQPVRVIRGLYDEEAKLYYRYDGLYDVTSAELVEGSSGFMVCQFRFEVCHLLSARVLRATRSYSYSYGQISQRRHDQEPLPYIGWPDAVPASIRKKTQAARRRSSS</sequence>
<keyword evidence="6" id="KW-1185">Reference proteome</keyword>
<comment type="caution">
    <text evidence="5">The sequence shown here is derived from an EMBL/GenBank/DDBJ whole genome shotgun (WGS) entry which is preliminary data.</text>
</comment>
<evidence type="ECO:0000313" key="5">
    <source>
        <dbReference type="EMBL" id="TFY66128.1"/>
    </source>
</evidence>
<organism evidence="5 6">
    <name type="scientific">Dentipellis fragilis</name>
    <dbReference type="NCBI Taxonomy" id="205917"/>
    <lineage>
        <taxon>Eukaryota</taxon>
        <taxon>Fungi</taxon>
        <taxon>Dikarya</taxon>
        <taxon>Basidiomycota</taxon>
        <taxon>Agaricomycotina</taxon>
        <taxon>Agaricomycetes</taxon>
        <taxon>Russulales</taxon>
        <taxon>Hericiaceae</taxon>
        <taxon>Dentipellis</taxon>
    </lineage>
</organism>
<feature type="region of interest" description="Disordered" evidence="3">
    <location>
        <begin position="101"/>
        <end position="126"/>
    </location>
</feature>
<evidence type="ECO:0000259" key="4">
    <source>
        <dbReference type="PROSITE" id="PS51015"/>
    </source>
</evidence>
<keyword evidence="1 2" id="KW-0539">Nucleus</keyword>
<feature type="compositionally biased region" description="Basic and acidic residues" evidence="3">
    <location>
        <begin position="1"/>
        <end position="24"/>
    </location>
</feature>
<dbReference type="InterPro" id="IPR036987">
    <property type="entry name" value="SRA-YDG_sf"/>
</dbReference>
<dbReference type="GO" id="GO:0005634">
    <property type="term" value="C:nucleus"/>
    <property type="evidence" value="ECO:0007669"/>
    <property type="project" value="UniProtKB-SubCell"/>
</dbReference>
<evidence type="ECO:0000256" key="1">
    <source>
        <dbReference type="ARBA" id="ARBA00023242"/>
    </source>
</evidence>
<dbReference type="SMART" id="SM00466">
    <property type="entry name" value="SRA"/>
    <property type="match status" value="1"/>
</dbReference>
<proteinExistence type="predicted"/>
<dbReference type="Proteomes" id="UP000298327">
    <property type="component" value="Unassembled WGS sequence"/>
</dbReference>
<dbReference type="EMBL" id="SEOQ01000276">
    <property type="protein sequence ID" value="TFY66128.1"/>
    <property type="molecule type" value="Genomic_DNA"/>
</dbReference>
<dbReference type="PANTHER" id="PTHR14140">
    <property type="entry name" value="E3 UBIQUITIN-PROTEIN LIGASE UHRF-RELATED"/>
    <property type="match status" value="1"/>
</dbReference>
<protein>
    <recommendedName>
        <fullName evidence="4">YDG domain-containing protein</fullName>
    </recommendedName>
</protein>